<name>A0AA35WLB3_GEOBA</name>
<evidence type="ECO:0000256" key="1">
    <source>
        <dbReference type="ARBA" id="ARBA00004316"/>
    </source>
</evidence>
<protein>
    <submittedName>
        <fullName evidence="4">Radial spoke head 10 homolog B</fullName>
    </submittedName>
</protein>
<feature type="region of interest" description="Disordered" evidence="3">
    <location>
        <begin position="16"/>
        <end position="63"/>
    </location>
</feature>
<dbReference type="Proteomes" id="UP001174909">
    <property type="component" value="Unassembled WGS sequence"/>
</dbReference>
<evidence type="ECO:0000313" key="5">
    <source>
        <dbReference type="Proteomes" id="UP001174909"/>
    </source>
</evidence>
<dbReference type="GO" id="GO:0042995">
    <property type="term" value="C:cell projection"/>
    <property type="evidence" value="ECO:0007669"/>
    <property type="project" value="UniProtKB-SubCell"/>
</dbReference>
<evidence type="ECO:0000256" key="3">
    <source>
        <dbReference type="SAM" id="MobiDB-lite"/>
    </source>
</evidence>
<accession>A0AA35WLB3</accession>
<dbReference type="AlphaFoldDB" id="A0AA35WLB3"/>
<organism evidence="4 5">
    <name type="scientific">Geodia barretti</name>
    <name type="common">Barrett's horny sponge</name>
    <dbReference type="NCBI Taxonomy" id="519541"/>
    <lineage>
        <taxon>Eukaryota</taxon>
        <taxon>Metazoa</taxon>
        <taxon>Porifera</taxon>
        <taxon>Demospongiae</taxon>
        <taxon>Heteroscleromorpha</taxon>
        <taxon>Tetractinellida</taxon>
        <taxon>Astrophorina</taxon>
        <taxon>Geodiidae</taxon>
        <taxon>Geodia</taxon>
    </lineage>
</organism>
<dbReference type="PANTHER" id="PTHR46613:SF1">
    <property type="entry name" value="RADIAL SPOKE HEAD 10 HOMOLOG B-RELATED"/>
    <property type="match status" value="1"/>
</dbReference>
<evidence type="ECO:0000256" key="2">
    <source>
        <dbReference type="ARBA" id="ARBA00023273"/>
    </source>
</evidence>
<reference evidence="4" key="1">
    <citation type="submission" date="2023-03" db="EMBL/GenBank/DDBJ databases">
        <authorList>
            <person name="Steffen K."/>
            <person name="Cardenas P."/>
        </authorList>
    </citation>
    <scope>NUCLEOTIDE SEQUENCE</scope>
</reference>
<evidence type="ECO:0000313" key="4">
    <source>
        <dbReference type="EMBL" id="CAI8024609.1"/>
    </source>
</evidence>
<comment type="caution">
    <text evidence="4">The sequence shown here is derived from an EMBL/GenBank/DDBJ whole genome shotgun (WGS) entry which is preliminary data.</text>
</comment>
<gene>
    <name evidence="4" type="ORF">GBAR_LOCUS14292</name>
</gene>
<comment type="subcellular location">
    <subcellularLocation>
        <location evidence="1">Cell projection</location>
    </subcellularLocation>
</comment>
<sequence length="356" mass="39441">MVPLVRRFHSAQCTGVNGSMDSKKGVAHSPSKNGESFAGVFHRDRISSSRETDEEEREVFPRPKTPLGTLIGDVAGGEKGADSGRFSVSISPLLSPLADHHYQLQQVYSVILQYMSQLKRIYHYYSSLGSQSLQSSHCLTRLQFWQLLRDCRVHHRGLSIWEADTIAAQQPPCPTSCLLMREFLQSLVLLSHHLYSSTICGDVSACLSHFLTNLILPNACSLTGTVFTSISSSLVSPQQVDQCWDLYQSMATSTVNEGAMFVTMRSLLWRFKERGVVPSLIPAEVVVQALVQDQPLAVDQTDYNLDIKMTVLDVLETVSRCGQVISCEQSHDQVCESDKLSAAISQVLSKLIDNSE</sequence>
<keyword evidence="2" id="KW-0966">Cell projection</keyword>
<keyword evidence="5" id="KW-1185">Reference proteome</keyword>
<dbReference type="EMBL" id="CASHTH010002087">
    <property type="protein sequence ID" value="CAI8024609.1"/>
    <property type="molecule type" value="Genomic_DNA"/>
</dbReference>
<feature type="compositionally biased region" description="Basic and acidic residues" evidence="3">
    <location>
        <begin position="41"/>
        <end position="51"/>
    </location>
</feature>
<dbReference type="PANTHER" id="PTHR46613">
    <property type="entry name" value="RADIAL SPOKE HEAD 10 HOMOLOG B-RELATED"/>
    <property type="match status" value="1"/>
</dbReference>
<proteinExistence type="predicted"/>